<feature type="transmembrane region" description="Helical" evidence="5">
    <location>
        <begin position="318"/>
        <end position="340"/>
    </location>
</feature>
<sequence length="461" mass="50426">MYPIIVFSVSGLLMLYLGLSVSKKSLLPINLGFLIIGLLSNFIDWNAPGLYFNNMLEVSNTLILVQSVVILAAILVAGLSSKLFEDAIDHPAEYYALMQFAVVGALIMVSFQNLIMLFVGLEILSVALYVLAGSDKRNLRGNEASIKYFLMGAFATGILLFGIAMFYGATGSFDINSGSSVANNLPEGKIFFWIGLIFIFIGLLFKISAAPFHFWTADVYQGSPTIFTAFMATIVKTAVIFALYRLAVYSFSFEYDNWSKFLVIIIGLSMLIGNLTAVYQSNFKRILAYSSISQAGFMLLSLIGLGEQSFGNLGFYTLSYAFATISAFGVFLIVSNDQLVDGRPNENINVFNGLFKRNPDLAVILLISMLSLSGIPLTSGFWSKFFVLNDAATKGYLWILIVGIVMSAVSLYYYFKPIRATFGSTESESITVSSLAKATLYVCGAMTVLLGVAPNLFRGLF</sequence>
<evidence type="ECO:0000256" key="1">
    <source>
        <dbReference type="ARBA" id="ARBA00004127"/>
    </source>
</evidence>
<feature type="transmembrane region" description="Helical" evidence="5">
    <location>
        <begin position="435"/>
        <end position="457"/>
    </location>
</feature>
<keyword evidence="4 5" id="KW-0472">Membrane</keyword>
<dbReference type="InterPro" id="IPR001750">
    <property type="entry name" value="ND/Mrp_TM"/>
</dbReference>
<keyword evidence="5" id="KW-1003">Cell membrane</keyword>
<comment type="caution">
    <text evidence="8">The sequence shown here is derived from an EMBL/GenBank/DDBJ whole genome shotgun (WGS) entry which is preliminary data.</text>
</comment>
<feature type="transmembrane region" description="Helical" evidence="5">
    <location>
        <begin position="146"/>
        <end position="170"/>
    </location>
</feature>
<dbReference type="EC" id="7.1.1.-" evidence="5"/>
<keyword evidence="3 5" id="KW-1133">Transmembrane helix</keyword>
<protein>
    <recommendedName>
        <fullName evidence="5">NADH-quinone oxidoreductase subunit N</fullName>
        <ecNumber evidence="5">7.1.1.-</ecNumber>
    </recommendedName>
    <alternativeName>
        <fullName evidence="5">NADH dehydrogenase I subunit N</fullName>
    </alternativeName>
    <alternativeName>
        <fullName evidence="5">NDH-1 subunit N</fullName>
    </alternativeName>
</protein>
<evidence type="ECO:0000313" key="8">
    <source>
        <dbReference type="EMBL" id="MCP9764017.1"/>
    </source>
</evidence>
<feature type="transmembrane region" description="Helical" evidence="5">
    <location>
        <begin position="190"/>
        <end position="214"/>
    </location>
</feature>
<proteinExistence type="inferred from homology"/>
<comment type="function">
    <text evidence="5">NDH-1 shuttles electrons from NADH, via FMN and iron-sulfur (Fe-S) centers, to quinones in the respiratory chain. The immediate electron acceptor for the enzyme in this species is believed to be a menaquinone. Couples the redox reaction to proton translocation (for every two electrons transferred, four hydrogen ions are translocated across the cytoplasmic membrane), and thus conserves the redox energy in a proton gradient.</text>
</comment>
<dbReference type="PANTHER" id="PTHR22773">
    <property type="entry name" value="NADH DEHYDROGENASE"/>
    <property type="match status" value="1"/>
</dbReference>
<dbReference type="GO" id="GO:0042773">
    <property type="term" value="P:ATP synthesis coupled electron transport"/>
    <property type="evidence" value="ECO:0007669"/>
    <property type="project" value="InterPro"/>
</dbReference>
<evidence type="ECO:0000259" key="7">
    <source>
        <dbReference type="Pfam" id="PF00361"/>
    </source>
</evidence>
<dbReference type="GO" id="GO:0048038">
    <property type="term" value="F:quinone binding"/>
    <property type="evidence" value="ECO:0007669"/>
    <property type="project" value="UniProtKB-KW"/>
</dbReference>
<dbReference type="HAMAP" id="MF_00445">
    <property type="entry name" value="NDH1_NuoN_1"/>
    <property type="match status" value="1"/>
</dbReference>
<keyword evidence="5" id="KW-1278">Translocase</keyword>
<keyword evidence="5" id="KW-0520">NAD</keyword>
<name>A0AAE3KT45_9BACT</name>
<evidence type="ECO:0000256" key="2">
    <source>
        <dbReference type="ARBA" id="ARBA00022692"/>
    </source>
</evidence>
<keyword evidence="5" id="KW-0874">Quinone</keyword>
<reference evidence="8 9" key="1">
    <citation type="submission" date="2018-11" db="EMBL/GenBank/DDBJ databases">
        <title>Novel bacteria species description.</title>
        <authorList>
            <person name="Han J.-H."/>
        </authorList>
    </citation>
    <scope>NUCLEOTIDE SEQUENCE [LARGE SCALE GENOMIC DNA]</scope>
    <source>
        <strain evidence="8 9">KCTC23259</strain>
    </source>
</reference>
<evidence type="ECO:0000256" key="5">
    <source>
        <dbReference type="HAMAP-Rule" id="MF_00445"/>
    </source>
</evidence>
<feature type="transmembrane region" description="Helical" evidence="5">
    <location>
        <begin position="286"/>
        <end position="306"/>
    </location>
</feature>
<accession>A0AAE3KT45</accession>
<dbReference type="GO" id="GO:0008137">
    <property type="term" value="F:NADH dehydrogenase (ubiquinone) activity"/>
    <property type="evidence" value="ECO:0007669"/>
    <property type="project" value="InterPro"/>
</dbReference>
<comment type="similarity">
    <text evidence="5">Belongs to the complex I subunit 2 family.</text>
</comment>
<dbReference type="NCBIfam" id="TIGR01770">
    <property type="entry name" value="NDH_I_N"/>
    <property type="match status" value="1"/>
</dbReference>
<dbReference type="InterPro" id="IPR010096">
    <property type="entry name" value="NADH-Q_OxRdtase_suN/2"/>
</dbReference>
<dbReference type="Proteomes" id="UP001204144">
    <property type="component" value="Unassembled WGS sequence"/>
</dbReference>
<dbReference type="Pfam" id="PF00361">
    <property type="entry name" value="Proton_antipo_M"/>
    <property type="match status" value="1"/>
</dbReference>
<feature type="transmembrane region" description="Helical" evidence="5">
    <location>
        <begin position="395"/>
        <end position="415"/>
    </location>
</feature>
<keyword evidence="2 5" id="KW-0812">Transmembrane</keyword>
<evidence type="ECO:0000256" key="6">
    <source>
        <dbReference type="RuleBase" id="RU000320"/>
    </source>
</evidence>
<feature type="transmembrane region" description="Helical" evidence="5">
    <location>
        <begin position="115"/>
        <end position="134"/>
    </location>
</feature>
<organism evidence="8 9">
    <name type="scientific">Lacihabitans soyangensis</name>
    <dbReference type="NCBI Taxonomy" id="869394"/>
    <lineage>
        <taxon>Bacteria</taxon>
        <taxon>Pseudomonadati</taxon>
        <taxon>Bacteroidota</taxon>
        <taxon>Cytophagia</taxon>
        <taxon>Cytophagales</taxon>
        <taxon>Leadbetterellaceae</taxon>
        <taxon>Lacihabitans</taxon>
    </lineage>
</organism>
<evidence type="ECO:0000256" key="4">
    <source>
        <dbReference type="ARBA" id="ARBA00023136"/>
    </source>
</evidence>
<dbReference type="GO" id="GO:0050136">
    <property type="term" value="F:NADH dehydrogenase (quinone) (non-electrogenic) activity"/>
    <property type="evidence" value="ECO:0007669"/>
    <property type="project" value="UniProtKB-UniRule"/>
</dbReference>
<feature type="domain" description="NADH:quinone oxidoreductase/Mrp antiporter transmembrane" evidence="7">
    <location>
        <begin position="113"/>
        <end position="408"/>
    </location>
</feature>
<comment type="subcellular location">
    <subcellularLocation>
        <location evidence="5">Cell membrane</location>
        <topology evidence="5">Multi-pass membrane protein</topology>
    </subcellularLocation>
    <subcellularLocation>
        <location evidence="1">Endomembrane system</location>
        <topology evidence="1">Multi-pass membrane protein</topology>
    </subcellularLocation>
    <subcellularLocation>
        <location evidence="6">Membrane</location>
        <topology evidence="6">Multi-pass membrane protein</topology>
    </subcellularLocation>
</comment>
<keyword evidence="5" id="KW-0813">Transport</keyword>
<feature type="transmembrane region" description="Helical" evidence="5">
    <location>
        <begin position="361"/>
        <end position="383"/>
    </location>
</feature>
<comment type="catalytic activity">
    <reaction evidence="5">
        <text>a quinone + NADH + 5 H(+)(in) = a quinol + NAD(+) + 4 H(+)(out)</text>
        <dbReference type="Rhea" id="RHEA:57888"/>
        <dbReference type="ChEBI" id="CHEBI:15378"/>
        <dbReference type="ChEBI" id="CHEBI:24646"/>
        <dbReference type="ChEBI" id="CHEBI:57540"/>
        <dbReference type="ChEBI" id="CHEBI:57945"/>
        <dbReference type="ChEBI" id="CHEBI:132124"/>
    </reaction>
</comment>
<evidence type="ECO:0000256" key="3">
    <source>
        <dbReference type="ARBA" id="ARBA00022989"/>
    </source>
</evidence>
<feature type="transmembrane region" description="Helical" evidence="5">
    <location>
        <begin position="61"/>
        <end position="80"/>
    </location>
</feature>
<gene>
    <name evidence="5" type="primary">nuoN</name>
    <name evidence="8" type="ORF">EGI31_13760</name>
</gene>
<comment type="subunit">
    <text evidence="5">NDH-1 is composed of 14 different subunits. Subunits NuoA, H, J, K, L, M, N constitute the membrane sector of the complex.</text>
</comment>
<dbReference type="EMBL" id="RJUF01000052">
    <property type="protein sequence ID" value="MCP9764017.1"/>
    <property type="molecule type" value="Genomic_DNA"/>
</dbReference>
<evidence type="ECO:0000313" key="9">
    <source>
        <dbReference type="Proteomes" id="UP001204144"/>
    </source>
</evidence>
<keyword evidence="9" id="KW-1185">Reference proteome</keyword>
<dbReference type="GO" id="GO:0012505">
    <property type="term" value="C:endomembrane system"/>
    <property type="evidence" value="ECO:0007669"/>
    <property type="project" value="UniProtKB-SubCell"/>
</dbReference>
<feature type="transmembrane region" description="Helical" evidence="5">
    <location>
        <begin position="226"/>
        <end position="246"/>
    </location>
</feature>
<dbReference type="RefSeq" id="WP_255037779.1">
    <property type="nucleotide sequence ID" value="NZ_RJUF01000052.1"/>
</dbReference>
<feature type="transmembrane region" description="Helical" evidence="5">
    <location>
        <begin position="258"/>
        <end position="279"/>
    </location>
</feature>
<dbReference type="AlphaFoldDB" id="A0AAE3KT45"/>
<dbReference type="GO" id="GO:0005886">
    <property type="term" value="C:plasma membrane"/>
    <property type="evidence" value="ECO:0007669"/>
    <property type="project" value="UniProtKB-SubCell"/>
</dbReference>